<dbReference type="Gene3D" id="3.40.30.10">
    <property type="entry name" value="Glutaredoxin"/>
    <property type="match status" value="1"/>
</dbReference>
<name>A0ABQ1V6N4_9BACT</name>
<dbReference type="PANTHER" id="PTHR42852">
    <property type="entry name" value="THIOL:DISULFIDE INTERCHANGE PROTEIN DSBE"/>
    <property type="match status" value="1"/>
</dbReference>
<evidence type="ECO:0000313" key="2">
    <source>
        <dbReference type="EMBL" id="GGF40122.1"/>
    </source>
</evidence>
<dbReference type="Proteomes" id="UP000647339">
    <property type="component" value="Unassembled WGS sequence"/>
</dbReference>
<dbReference type="InterPro" id="IPR036249">
    <property type="entry name" value="Thioredoxin-like_sf"/>
</dbReference>
<dbReference type="SUPFAM" id="SSF52833">
    <property type="entry name" value="Thioredoxin-like"/>
    <property type="match status" value="1"/>
</dbReference>
<proteinExistence type="predicted"/>
<evidence type="ECO:0000313" key="3">
    <source>
        <dbReference type="Proteomes" id="UP000647339"/>
    </source>
</evidence>
<comment type="caution">
    <text evidence="2">The sequence shown here is derived from an EMBL/GenBank/DDBJ whole genome shotgun (WGS) entry which is preliminary data.</text>
</comment>
<dbReference type="PROSITE" id="PS51257">
    <property type="entry name" value="PROKAR_LIPOPROTEIN"/>
    <property type="match status" value="1"/>
</dbReference>
<dbReference type="InterPro" id="IPR000866">
    <property type="entry name" value="AhpC/TSA"/>
</dbReference>
<feature type="domain" description="Thioredoxin" evidence="1">
    <location>
        <begin position="243"/>
        <end position="374"/>
    </location>
</feature>
<dbReference type="PANTHER" id="PTHR42852:SF13">
    <property type="entry name" value="PROTEIN DIPZ"/>
    <property type="match status" value="1"/>
</dbReference>
<dbReference type="CDD" id="cd02966">
    <property type="entry name" value="TlpA_like_family"/>
    <property type="match status" value="1"/>
</dbReference>
<organism evidence="2 3">
    <name type="scientific">Echinicola rosea</name>
    <dbReference type="NCBI Taxonomy" id="1807691"/>
    <lineage>
        <taxon>Bacteria</taxon>
        <taxon>Pseudomonadati</taxon>
        <taxon>Bacteroidota</taxon>
        <taxon>Cytophagia</taxon>
        <taxon>Cytophagales</taxon>
        <taxon>Cyclobacteriaceae</taxon>
        <taxon>Echinicola</taxon>
    </lineage>
</organism>
<dbReference type="InterPro" id="IPR013766">
    <property type="entry name" value="Thioredoxin_domain"/>
</dbReference>
<dbReference type="Pfam" id="PF00578">
    <property type="entry name" value="AhpC-TSA"/>
    <property type="match status" value="1"/>
</dbReference>
<sequence length="374" mass="43001">MSRNFSLLFLVIILLSCSKKPTQQEVLEQARTMMANRQAISHTTTYHWENALNEMDTFNYSLQLEKYKNEHFDYNYIAKGHQSDIIYIRGNYSRIDHKDSTISLYTAEDLKTEAHKDEISSIRNTMALAFNPILLLQLDQWSYLKDTTVKGALYHDYFLVKMDTVIDGKEIYLENHLFINPATKNPDFFSNRLYHNGSRSQLINAYFSDYDFHAPDEKLDYLPPANYLSRSGKNKNTEKRIMLKAGDKAPGFELPTLEGKTFTLSDMRGKKVLLDFSMINCGWCAIALEQFTKPEFSFRSNINPIYINPVDSKEDVKKYQSLNNIPFPIIPDAGEIGKAYGVSGYPSFFLIDENGYIEKAFAGYDKSILLGLGQ</sequence>
<dbReference type="PROSITE" id="PS51352">
    <property type="entry name" value="THIOREDOXIN_2"/>
    <property type="match status" value="1"/>
</dbReference>
<accession>A0ABQ1V6N4</accession>
<evidence type="ECO:0000259" key="1">
    <source>
        <dbReference type="PROSITE" id="PS51352"/>
    </source>
</evidence>
<protein>
    <recommendedName>
        <fullName evidence="1">Thioredoxin domain-containing protein</fullName>
    </recommendedName>
</protein>
<dbReference type="InterPro" id="IPR050553">
    <property type="entry name" value="Thioredoxin_ResA/DsbE_sf"/>
</dbReference>
<gene>
    <name evidence="2" type="ORF">GCM10011339_30820</name>
</gene>
<dbReference type="RefSeq" id="WP_137404806.1">
    <property type="nucleotide sequence ID" value="NZ_BMIU01000016.1"/>
</dbReference>
<keyword evidence="3" id="KW-1185">Reference proteome</keyword>
<dbReference type="EMBL" id="BMIU01000016">
    <property type="protein sequence ID" value="GGF40122.1"/>
    <property type="molecule type" value="Genomic_DNA"/>
</dbReference>
<reference evidence="3" key="1">
    <citation type="journal article" date="2019" name="Int. J. Syst. Evol. Microbiol.">
        <title>The Global Catalogue of Microorganisms (GCM) 10K type strain sequencing project: providing services to taxonomists for standard genome sequencing and annotation.</title>
        <authorList>
            <consortium name="The Broad Institute Genomics Platform"/>
            <consortium name="The Broad Institute Genome Sequencing Center for Infectious Disease"/>
            <person name="Wu L."/>
            <person name="Ma J."/>
        </authorList>
    </citation>
    <scope>NUCLEOTIDE SEQUENCE [LARGE SCALE GENOMIC DNA]</scope>
    <source>
        <strain evidence="3">CGMCC 1.15407</strain>
    </source>
</reference>